<protein>
    <submittedName>
        <fullName evidence="4">TlyA family rRNA (Cytidine-2'-O)-methyltransferase</fullName>
    </submittedName>
</protein>
<dbReference type="InterPro" id="IPR029063">
    <property type="entry name" value="SAM-dependent_MTases_sf"/>
</dbReference>
<dbReference type="InterPro" id="IPR047048">
    <property type="entry name" value="TlyA"/>
</dbReference>
<dbReference type="PANTHER" id="PTHR32319:SF0">
    <property type="entry name" value="BACTERIAL HEMOLYSIN-LIKE PROTEIN"/>
    <property type="match status" value="1"/>
</dbReference>
<accession>A0A2W5YYT9</accession>
<comment type="caution">
    <text evidence="4">The sequence shown here is derived from an EMBL/GenBank/DDBJ whole genome shotgun (WGS) entry which is preliminary data.</text>
</comment>
<dbReference type="Gene3D" id="3.40.50.150">
    <property type="entry name" value="Vaccinia Virus protein VP39"/>
    <property type="match status" value="1"/>
</dbReference>
<dbReference type="AlphaFoldDB" id="A0A2W5YYT9"/>
<evidence type="ECO:0000256" key="1">
    <source>
        <dbReference type="ARBA" id="ARBA00022884"/>
    </source>
</evidence>
<dbReference type="Proteomes" id="UP000248724">
    <property type="component" value="Unassembled WGS sequence"/>
</dbReference>
<dbReference type="GO" id="GO:0032259">
    <property type="term" value="P:methylation"/>
    <property type="evidence" value="ECO:0007669"/>
    <property type="project" value="InterPro"/>
</dbReference>
<dbReference type="Pfam" id="PF01728">
    <property type="entry name" value="FtsJ"/>
    <property type="match status" value="1"/>
</dbReference>
<dbReference type="GO" id="GO:0003723">
    <property type="term" value="F:RNA binding"/>
    <property type="evidence" value="ECO:0007669"/>
    <property type="project" value="UniProtKB-KW"/>
</dbReference>
<name>A0A2W5YYT9_9BACT</name>
<dbReference type="PANTHER" id="PTHR32319">
    <property type="entry name" value="BACTERIAL HEMOLYSIN-LIKE PROTEIN"/>
    <property type="match status" value="1"/>
</dbReference>
<gene>
    <name evidence="4" type="ORF">DLM65_13795</name>
</gene>
<reference evidence="4 5" key="1">
    <citation type="journal article" date="2017" name="Nature">
        <title>Atmospheric trace gases support primary production in Antarctic desert surface soil.</title>
        <authorList>
            <person name="Ji M."/>
            <person name="Greening C."/>
            <person name="Vanwonterghem I."/>
            <person name="Carere C.R."/>
            <person name="Bay S.K."/>
            <person name="Steen J.A."/>
            <person name="Montgomery K."/>
            <person name="Lines T."/>
            <person name="Beardall J."/>
            <person name="van Dorst J."/>
            <person name="Snape I."/>
            <person name="Stott M.B."/>
            <person name="Hugenholtz P."/>
            <person name="Ferrari B.C."/>
        </authorList>
    </citation>
    <scope>NUCLEOTIDE SEQUENCE [LARGE SCALE GENOMIC DNA]</scope>
    <source>
        <strain evidence="4">RRmetagenome_bin12</strain>
    </source>
</reference>
<evidence type="ECO:0000313" key="4">
    <source>
        <dbReference type="EMBL" id="PZR78143.1"/>
    </source>
</evidence>
<sequence length="236" mass="24550">MEREGRSLGQAVARLFPEHDAARLIAAGEVLVDGVPVTNPRSRLRARARVTMRPRTILRGSVKLRAALDAFALDVAGRVALDVGAAAGGFTTVLLAAGARLVYAVDAGHGQLLGSLRQNPRVINMESVNVADLYGACVPDTVEVVTIDVSYLSVAAAAAQLNRVTLAPDATLVALVKPMFELRAATAPSDRSSLDAALAAASAGVTAAGWEVRGAIDSPVTGSRGAREMLLHAQRR</sequence>
<evidence type="ECO:0000313" key="5">
    <source>
        <dbReference type="Proteomes" id="UP000248724"/>
    </source>
</evidence>
<dbReference type="SUPFAM" id="SSF53335">
    <property type="entry name" value="S-adenosyl-L-methionine-dependent methyltransferases"/>
    <property type="match status" value="1"/>
</dbReference>
<dbReference type="PROSITE" id="PS50889">
    <property type="entry name" value="S4"/>
    <property type="match status" value="1"/>
</dbReference>
<evidence type="ECO:0000259" key="3">
    <source>
        <dbReference type="Pfam" id="PF01728"/>
    </source>
</evidence>
<dbReference type="GO" id="GO:0008168">
    <property type="term" value="F:methyltransferase activity"/>
    <property type="evidence" value="ECO:0007669"/>
    <property type="project" value="InterPro"/>
</dbReference>
<feature type="domain" description="Ribosomal RNA methyltransferase FtsJ" evidence="3">
    <location>
        <begin position="59"/>
        <end position="233"/>
    </location>
</feature>
<organism evidence="4 5">
    <name type="scientific">Candidatus Aeolococcus gillhamiae</name>
    <dbReference type="NCBI Taxonomy" id="3127015"/>
    <lineage>
        <taxon>Bacteria</taxon>
        <taxon>Bacillati</taxon>
        <taxon>Candidatus Dormiibacterota</taxon>
        <taxon>Candidatus Dormibacteria</taxon>
        <taxon>Candidatus Aeolococcales</taxon>
        <taxon>Candidatus Aeolococcaceae</taxon>
        <taxon>Candidatus Aeolococcus</taxon>
    </lineage>
</organism>
<dbReference type="EMBL" id="QHBU01000268">
    <property type="protein sequence ID" value="PZR78143.1"/>
    <property type="molecule type" value="Genomic_DNA"/>
</dbReference>
<proteinExistence type="predicted"/>
<dbReference type="CDD" id="cd00165">
    <property type="entry name" value="S4"/>
    <property type="match status" value="1"/>
</dbReference>
<dbReference type="InterPro" id="IPR002877">
    <property type="entry name" value="RNA_MeTrfase_FtsJ_dom"/>
</dbReference>
<keyword evidence="1 2" id="KW-0694">RNA-binding</keyword>
<evidence type="ECO:0000256" key="2">
    <source>
        <dbReference type="PROSITE-ProRule" id="PRU00182"/>
    </source>
</evidence>